<feature type="transmembrane region" description="Helical" evidence="7">
    <location>
        <begin position="6"/>
        <end position="30"/>
    </location>
</feature>
<name>A0A2I1R836_9ACTN</name>
<reference evidence="9 10" key="1">
    <citation type="submission" date="2017-12" db="EMBL/GenBank/DDBJ databases">
        <title>Phylogenetic diversity of female urinary microbiome.</title>
        <authorList>
            <person name="Thomas-White K."/>
            <person name="Wolfe A.J."/>
        </authorList>
    </citation>
    <scope>NUCLEOTIDE SEQUENCE [LARGE SCALE GENOMIC DNA]</scope>
    <source>
        <strain evidence="9 10">UMB0777</strain>
    </source>
</reference>
<dbReference type="EMBL" id="PKJC01000007">
    <property type="protein sequence ID" value="PKZ65275.1"/>
    <property type="molecule type" value="Genomic_DNA"/>
</dbReference>
<dbReference type="InterPro" id="IPR035906">
    <property type="entry name" value="MetI-like_sf"/>
</dbReference>
<evidence type="ECO:0000313" key="10">
    <source>
        <dbReference type="Proteomes" id="UP000234662"/>
    </source>
</evidence>
<dbReference type="RefSeq" id="WP_101820259.1">
    <property type="nucleotide sequence ID" value="NZ_PKJC01000007.1"/>
</dbReference>
<dbReference type="GO" id="GO:0055085">
    <property type="term" value="P:transmembrane transport"/>
    <property type="evidence" value="ECO:0007669"/>
    <property type="project" value="InterPro"/>
</dbReference>
<dbReference type="Pfam" id="PF00528">
    <property type="entry name" value="BPD_transp_1"/>
    <property type="match status" value="1"/>
</dbReference>
<dbReference type="Pfam" id="PF19300">
    <property type="entry name" value="BPD_transp_1_N"/>
    <property type="match status" value="1"/>
</dbReference>
<dbReference type="AlphaFoldDB" id="A0A2I1R836"/>
<dbReference type="CDD" id="cd06261">
    <property type="entry name" value="TM_PBP2"/>
    <property type="match status" value="1"/>
</dbReference>
<sequence length="324" mass="33064">MLRYVAGRLAGALAVLAVVAVSIFVLFELLPGDAATTRLSRGAAGQPDPAQVAALRAELGLDRPAVVRFLDWARGFLTGDLGVSQLSGRPVAEILDGRLANSVILAIVTVVVLVPAALAIGVAAGARPGSRWDRLLSTAALAAESVPAFVVGVVLIAWVAIGMGVLPAVSLVPTGTSALDRPEVLVLPVLCLLIGLAPHPVRLVRAQMAEAMRAPYISAARANGVGEFRLVVRHAAPNAISASVQPLAGAVVGLVGGIAVIEVVFAYPGVAHELLRAISGRDLIFVQSVAVLLAAYGLLVYLLADIVALGSSPAARGVIGRGRS</sequence>
<keyword evidence="2 7" id="KW-0813">Transport</keyword>
<comment type="subcellular location">
    <subcellularLocation>
        <location evidence="1 7">Cell membrane</location>
        <topology evidence="1 7">Multi-pass membrane protein</topology>
    </subcellularLocation>
</comment>
<keyword evidence="5 7" id="KW-1133">Transmembrane helix</keyword>
<feature type="transmembrane region" description="Helical" evidence="7">
    <location>
        <begin position="283"/>
        <end position="304"/>
    </location>
</feature>
<feature type="transmembrane region" description="Helical" evidence="7">
    <location>
        <begin position="103"/>
        <end position="126"/>
    </location>
</feature>
<protein>
    <submittedName>
        <fullName evidence="9">ABC transporter permease</fullName>
    </submittedName>
</protein>
<dbReference type="InterPro" id="IPR000515">
    <property type="entry name" value="MetI-like"/>
</dbReference>
<dbReference type="PANTHER" id="PTHR43163:SF3">
    <property type="entry name" value="PEPTIDE ABC TRANSPORTER PERMEASE PROTEIN"/>
    <property type="match status" value="1"/>
</dbReference>
<evidence type="ECO:0000259" key="8">
    <source>
        <dbReference type="PROSITE" id="PS50928"/>
    </source>
</evidence>
<dbReference type="InterPro" id="IPR045621">
    <property type="entry name" value="BPD_transp_1_N"/>
</dbReference>
<evidence type="ECO:0000256" key="7">
    <source>
        <dbReference type="RuleBase" id="RU363032"/>
    </source>
</evidence>
<dbReference type="Gene3D" id="1.10.3720.10">
    <property type="entry name" value="MetI-like"/>
    <property type="match status" value="1"/>
</dbReference>
<dbReference type="PROSITE" id="PS50928">
    <property type="entry name" value="ABC_TM1"/>
    <property type="match status" value="1"/>
</dbReference>
<feature type="transmembrane region" description="Helical" evidence="7">
    <location>
        <begin position="247"/>
        <end position="271"/>
    </location>
</feature>
<evidence type="ECO:0000256" key="2">
    <source>
        <dbReference type="ARBA" id="ARBA00022448"/>
    </source>
</evidence>
<feature type="transmembrane region" description="Helical" evidence="7">
    <location>
        <begin position="184"/>
        <end position="201"/>
    </location>
</feature>
<gene>
    <name evidence="9" type="ORF">CYJ73_11350</name>
</gene>
<dbReference type="STRING" id="2055.BCM27_06555"/>
<keyword evidence="6 7" id="KW-0472">Membrane</keyword>
<proteinExistence type="inferred from homology"/>
<dbReference type="SUPFAM" id="SSF161098">
    <property type="entry name" value="MetI-like"/>
    <property type="match status" value="1"/>
</dbReference>
<comment type="similarity">
    <text evidence="7">Belongs to the binding-protein-dependent transport system permease family.</text>
</comment>
<feature type="transmembrane region" description="Helical" evidence="7">
    <location>
        <begin position="146"/>
        <end position="172"/>
    </location>
</feature>
<evidence type="ECO:0000313" key="9">
    <source>
        <dbReference type="EMBL" id="PKZ65275.1"/>
    </source>
</evidence>
<evidence type="ECO:0000256" key="1">
    <source>
        <dbReference type="ARBA" id="ARBA00004651"/>
    </source>
</evidence>
<dbReference type="PANTHER" id="PTHR43163">
    <property type="entry name" value="DIPEPTIDE TRANSPORT SYSTEM PERMEASE PROTEIN DPPB-RELATED"/>
    <property type="match status" value="1"/>
</dbReference>
<keyword evidence="4 7" id="KW-0812">Transmembrane</keyword>
<dbReference type="Proteomes" id="UP000234662">
    <property type="component" value="Unassembled WGS sequence"/>
</dbReference>
<keyword evidence="3" id="KW-1003">Cell membrane</keyword>
<evidence type="ECO:0000256" key="4">
    <source>
        <dbReference type="ARBA" id="ARBA00022692"/>
    </source>
</evidence>
<evidence type="ECO:0000256" key="6">
    <source>
        <dbReference type="ARBA" id="ARBA00023136"/>
    </source>
</evidence>
<evidence type="ECO:0000256" key="5">
    <source>
        <dbReference type="ARBA" id="ARBA00022989"/>
    </source>
</evidence>
<feature type="domain" description="ABC transmembrane type-1" evidence="8">
    <location>
        <begin position="99"/>
        <end position="304"/>
    </location>
</feature>
<evidence type="ECO:0000256" key="3">
    <source>
        <dbReference type="ARBA" id="ARBA00022475"/>
    </source>
</evidence>
<organism evidence="9 10">
    <name type="scientific">Gordonia terrae</name>
    <dbReference type="NCBI Taxonomy" id="2055"/>
    <lineage>
        <taxon>Bacteria</taxon>
        <taxon>Bacillati</taxon>
        <taxon>Actinomycetota</taxon>
        <taxon>Actinomycetes</taxon>
        <taxon>Mycobacteriales</taxon>
        <taxon>Gordoniaceae</taxon>
        <taxon>Gordonia</taxon>
    </lineage>
</organism>
<accession>A0A2I1R836</accession>
<comment type="caution">
    <text evidence="9">The sequence shown here is derived from an EMBL/GenBank/DDBJ whole genome shotgun (WGS) entry which is preliminary data.</text>
</comment>
<dbReference type="GO" id="GO:0005886">
    <property type="term" value="C:plasma membrane"/>
    <property type="evidence" value="ECO:0007669"/>
    <property type="project" value="UniProtKB-SubCell"/>
</dbReference>